<dbReference type="EMBL" id="KB299377">
    <property type="protein sequence ID" value="ELU08069.1"/>
    <property type="molecule type" value="Genomic_DNA"/>
</dbReference>
<evidence type="ECO:0000313" key="3">
    <source>
        <dbReference type="EnsemblMetazoa" id="CapteP213404"/>
    </source>
</evidence>
<feature type="coiled-coil region" evidence="1">
    <location>
        <begin position="80"/>
        <end position="153"/>
    </location>
</feature>
<dbReference type="PANTHER" id="PTHR28309:SF1">
    <property type="entry name" value="REQUIRED FOR EXCISION 1-B DOMAIN-CONTAINING PROTEIN"/>
    <property type="match status" value="1"/>
</dbReference>
<dbReference type="OrthoDB" id="434723at2759"/>
<reference evidence="3" key="3">
    <citation type="submission" date="2015-06" db="UniProtKB">
        <authorList>
            <consortium name="EnsemblMetazoa"/>
        </authorList>
    </citation>
    <scope>IDENTIFICATION</scope>
</reference>
<sequence length="156" mass="18200">MASPEAAALLKRFYALQEERVETYRLFDQGYAAYLQSAPNYNFPFYRQLVHNITQTFKKISEEMIENKCKLVSEHNREDVAKYIDKIQEEEKKKLELTAKLQLAKQNAVDKKENAASYQAESTELKQQIVDVVERINEHMEELKYEAEDLLSVASS</sequence>
<keyword evidence="4" id="KW-1185">Reference proteome</keyword>
<gene>
    <name evidence="2" type="ORF">CAPTEDRAFT_213404</name>
</gene>
<reference evidence="4" key="1">
    <citation type="submission" date="2012-12" db="EMBL/GenBank/DDBJ databases">
        <authorList>
            <person name="Hellsten U."/>
            <person name="Grimwood J."/>
            <person name="Chapman J.A."/>
            <person name="Shapiro H."/>
            <person name="Aerts A."/>
            <person name="Otillar R.P."/>
            <person name="Terry A.Y."/>
            <person name="Boore J.L."/>
            <person name="Simakov O."/>
            <person name="Marletaz F."/>
            <person name="Cho S.-J."/>
            <person name="Edsinger-Gonzales E."/>
            <person name="Havlak P."/>
            <person name="Kuo D.-H."/>
            <person name="Larsson T."/>
            <person name="Lv J."/>
            <person name="Arendt D."/>
            <person name="Savage R."/>
            <person name="Osoegawa K."/>
            <person name="de Jong P."/>
            <person name="Lindberg D.R."/>
            <person name="Seaver E.C."/>
            <person name="Weisblat D.A."/>
            <person name="Putnam N.H."/>
            <person name="Grigoriev I.V."/>
            <person name="Rokhsar D.S."/>
        </authorList>
    </citation>
    <scope>NUCLEOTIDE SEQUENCE</scope>
    <source>
        <strain evidence="4">I ESC-2004</strain>
    </source>
</reference>
<keyword evidence="1" id="KW-0175">Coiled coil</keyword>
<dbReference type="AlphaFoldDB" id="R7UNI4"/>
<evidence type="ECO:0000256" key="1">
    <source>
        <dbReference type="SAM" id="Coils"/>
    </source>
</evidence>
<dbReference type="Pfam" id="PF14966">
    <property type="entry name" value="DNA_repr_REX1B"/>
    <property type="match status" value="1"/>
</dbReference>
<name>R7UNI4_CAPTE</name>
<dbReference type="Proteomes" id="UP000014760">
    <property type="component" value="Unassembled WGS sequence"/>
</dbReference>
<dbReference type="EnsemblMetazoa" id="CapteT213404">
    <property type="protein sequence ID" value="CapteP213404"/>
    <property type="gene ID" value="CapteG213404"/>
</dbReference>
<organism evidence="2">
    <name type="scientific">Capitella teleta</name>
    <name type="common">Polychaete worm</name>
    <dbReference type="NCBI Taxonomy" id="283909"/>
    <lineage>
        <taxon>Eukaryota</taxon>
        <taxon>Metazoa</taxon>
        <taxon>Spiralia</taxon>
        <taxon>Lophotrochozoa</taxon>
        <taxon>Annelida</taxon>
        <taxon>Polychaeta</taxon>
        <taxon>Sedentaria</taxon>
        <taxon>Scolecida</taxon>
        <taxon>Capitellidae</taxon>
        <taxon>Capitella</taxon>
    </lineage>
</organism>
<dbReference type="PANTHER" id="PTHR28309">
    <property type="entry name" value="REQUIRED FOR EXCISION 1-B DOMAIN-CONTAINING PROTEIN"/>
    <property type="match status" value="1"/>
</dbReference>
<evidence type="ECO:0000313" key="4">
    <source>
        <dbReference type="Proteomes" id="UP000014760"/>
    </source>
</evidence>
<proteinExistence type="predicted"/>
<dbReference type="EMBL" id="AMQN01006860">
    <property type="status" value="NOT_ANNOTATED_CDS"/>
    <property type="molecule type" value="Genomic_DNA"/>
</dbReference>
<dbReference type="OMA" id="VQGLRAW"/>
<dbReference type="InterPro" id="IPR039491">
    <property type="entry name" value="REX1-B"/>
</dbReference>
<evidence type="ECO:0000313" key="2">
    <source>
        <dbReference type="EMBL" id="ELU08069.1"/>
    </source>
</evidence>
<accession>R7UNI4</accession>
<reference evidence="2 4" key="2">
    <citation type="journal article" date="2013" name="Nature">
        <title>Insights into bilaterian evolution from three spiralian genomes.</title>
        <authorList>
            <person name="Simakov O."/>
            <person name="Marletaz F."/>
            <person name="Cho S.J."/>
            <person name="Edsinger-Gonzales E."/>
            <person name="Havlak P."/>
            <person name="Hellsten U."/>
            <person name="Kuo D.H."/>
            <person name="Larsson T."/>
            <person name="Lv J."/>
            <person name="Arendt D."/>
            <person name="Savage R."/>
            <person name="Osoegawa K."/>
            <person name="de Jong P."/>
            <person name="Grimwood J."/>
            <person name="Chapman J.A."/>
            <person name="Shapiro H."/>
            <person name="Aerts A."/>
            <person name="Otillar R.P."/>
            <person name="Terry A.Y."/>
            <person name="Boore J.L."/>
            <person name="Grigoriev I.V."/>
            <person name="Lindberg D.R."/>
            <person name="Seaver E.C."/>
            <person name="Weisblat D.A."/>
            <person name="Putnam N.H."/>
            <person name="Rokhsar D.S."/>
        </authorList>
    </citation>
    <scope>NUCLEOTIDE SEQUENCE</scope>
    <source>
        <strain evidence="2 4">I ESC-2004</strain>
    </source>
</reference>
<protein>
    <submittedName>
        <fullName evidence="2 3">Uncharacterized protein</fullName>
    </submittedName>
</protein>
<dbReference type="HOGENOM" id="CLU_103386_2_0_1"/>